<name>B9GA67_ORYSJ</name>
<evidence type="ECO:0000313" key="3">
    <source>
        <dbReference type="EMBL" id="EEE51923.1"/>
    </source>
</evidence>
<proteinExistence type="predicted"/>
<reference evidence="3" key="2">
    <citation type="submission" date="2008-12" db="EMBL/GenBank/DDBJ databases">
        <title>Improved gene annotation of the rice (Oryza sativa) genomes.</title>
        <authorList>
            <person name="Wang J."/>
            <person name="Li R."/>
            <person name="Fan W."/>
            <person name="Huang Q."/>
            <person name="Zhang J."/>
            <person name="Zhou Y."/>
            <person name="Hu Y."/>
            <person name="Zi S."/>
            <person name="Li J."/>
            <person name="Ni P."/>
            <person name="Zheng H."/>
            <person name="Zhang Y."/>
            <person name="Zhao M."/>
            <person name="Hao Q."/>
            <person name="McDermott J."/>
            <person name="Samudrala R."/>
            <person name="Kristiansen K."/>
            <person name="Wong G.K.-S."/>
        </authorList>
    </citation>
    <scope>NUCLEOTIDE SEQUENCE</scope>
</reference>
<dbReference type="GO" id="GO:0046983">
    <property type="term" value="F:protein dimerization activity"/>
    <property type="evidence" value="ECO:0007669"/>
    <property type="project" value="InterPro"/>
</dbReference>
<dbReference type="Pfam" id="PF05699">
    <property type="entry name" value="Dimer_Tnp_hAT"/>
    <property type="match status" value="1"/>
</dbReference>
<feature type="domain" description="HAT C-terminal dimerisation" evidence="2">
    <location>
        <begin position="114"/>
        <end position="172"/>
    </location>
</feature>
<dbReference type="InterPro" id="IPR012337">
    <property type="entry name" value="RNaseH-like_sf"/>
</dbReference>
<accession>B9GA67</accession>
<organism evidence="3">
    <name type="scientific">Oryza sativa subsp. japonica</name>
    <name type="common">Rice</name>
    <dbReference type="NCBI Taxonomy" id="39947"/>
    <lineage>
        <taxon>Eukaryota</taxon>
        <taxon>Viridiplantae</taxon>
        <taxon>Streptophyta</taxon>
        <taxon>Embryophyta</taxon>
        <taxon>Tracheophyta</taxon>
        <taxon>Spermatophyta</taxon>
        <taxon>Magnoliopsida</taxon>
        <taxon>Liliopsida</taxon>
        <taxon>Poales</taxon>
        <taxon>Poaceae</taxon>
        <taxon>BOP clade</taxon>
        <taxon>Oryzoideae</taxon>
        <taxon>Oryzeae</taxon>
        <taxon>Oryzinae</taxon>
        <taxon>Oryza</taxon>
        <taxon>Oryza sativa</taxon>
    </lineage>
</organism>
<reference evidence="3" key="1">
    <citation type="journal article" date="2005" name="PLoS Biol.">
        <title>The genomes of Oryza sativa: a history of duplications.</title>
        <authorList>
            <person name="Yu J."/>
            <person name="Wang J."/>
            <person name="Lin W."/>
            <person name="Li S."/>
            <person name="Li H."/>
            <person name="Zhou J."/>
            <person name="Ni P."/>
            <person name="Dong W."/>
            <person name="Hu S."/>
            <person name="Zeng C."/>
            <person name="Zhang J."/>
            <person name="Zhang Y."/>
            <person name="Li R."/>
            <person name="Xu Z."/>
            <person name="Li S."/>
            <person name="Li X."/>
            <person name="Zheng H."/>
            <person name="Cong L."/>
            <person name="Lin L."/>
            <person name="Yin J."/>
            <person name="Geng J."/>
            <person name="Li G."/>
            <person name="Shi J."/>
            <person name="Liu J."/>
            <person name="Lv H."/>
            <person name="Li J."/>
            <person name="Wang J."/>
            <person name="Deng Y."/>
            <person name="Ran L."/>
            <person name="Shi X."/>
            <person name="Wang X."/>
            <person name="Wu Q."/>
            <person name="Li C."/>
            <person name="Ren X."/>
            <person name="Wang J."/>
            <person name="Wang X."/>
            <person name="Li D."/>
            <person name="Liu D."/>
            <person name="Zhang X."/>
            <person name="Ji Z."/>
            <person name="Zhao W."/>
            <person name="Sun Y."/>
            <person name="Zhang Z."/>
            <person name="Bao J."/>
            <person name="Han Y."/>
            <person name="Dong L."/>
            <person name="Ji J."/>
            <person name="Chen P."/>
            <person name="Wu S."/>
            <person name="Liu J."/>
            <person name="Xiao Y."/>
            <person name="Bu D."/>
            <person name="Tan J."/>
            <person name="Yang L."/>
            <person name="Ye C."/>
            <person name="Zhang J."/>
            <person name="Xu J."/>
            <person name="Zhou Y."/>
            <person name="Yu Y."/>
            <person name="Zhang B."/>
            <person name="Zhuang S."/>
            <person name="Wei H."/>
            <person name="Liu B."/>
            <person name="Lei M."/>
            <person name="Yu H."/>
            <person name="Li Y."/>
            <person name="Xu H."/>
            <person name="Wei S."/>
            <person name="He X."/>
            <person name="Fang L."/>
            <person name="Zhang Z."/>
            <person name="Zhang Y."/>
            <person name="Huang X."/>
            <person name="Su Z."/>
            <person name="Tong W."/>
            <person name="Li J."/>
            <person name="Tong Z."/>
            <person name="Li S."/>
            <person name="Ye J."/>
            <person name="Wang L."/>
            <person name="Fang L."/>
            <person name="Lei T."/>
            <person name="Chen C."/>
            <person name="Chen H."/>
            <person name="Xu Z."/>
            <person name="Li H."/>
            <person name="Huang H."/>
            <person name="Zhang F."/>
            <person name="Xu H."/>
            <person name="Li N."/>
            <person name="Zhao C."/>
            <person name="Li S."/>
            <person name="Dong L."/>
            <person name="Huang Y."/>
            <person name="Li L."/>
            <person name="Xi Y."/>
            <person name="Qi Q."/>
            <person name="Li W."/>
            <person name="Zhang B."/>
            <person name="Hu W."/>
            <person name="Zhang Y."/>
            <person name="Tian X."/>
            <person name="Jiao Y."/>
            <person name="Liang X."/>
            <person name="Jin J."/>
            <person name="Gao L."/>
            <person name="Zheng W."/>
            <person name="Hao B."/>
            <person name="Liu S."/>
            <person name="Wang W."/>
            <person name="Yuan L."/>
            <person name="Cao M."/>
            <person name="McDermott J."/>
            <person name="Samudrala R."/>
            <person name="Wang J."/>
            <person name="Wong G.K."/>
            <person name="Yang H."/>
        </authorList>
    </citation>
    <scope>NUCLEOTIDE SEQUENCE [LARGE SCALE GENOMIC DNA]</scope>
</reference>
<dbReference type="SUPFAM" id="SSF53098">
    <property type="entry name" value="Ribonuclease H-like"/>
    <property type="match status" value="1"/>
</dbReference>
<evidence type="ECO:0000256" key="1">
    <source>
        <dbReference type="SAM" id="MobiDB-lite"/>
    </source>
</evidence>
<dbReference type="PANTHER" id="PTHR11697:SF230">
    <property type="entry name" value="ZINC FINGER, MYM DOMAIN CONTAINING 1"/>
    <property type="match status" value="1"/>
</dbReference>
<dbReference type="InterPro" id="IPR055298">
    <property type="entry name" value="AtLOH3-like"/>
</dbReference>
<dbReference type="EMBL" id="CM000148">
    <property type="protein sequence ID" value="EEE51923.1"/>
    <property type="molecule type" value="Genomic_DNA"/>
</dbReference>
<dbReference type="Proteomes" id="UP000007752">
    <property type="component" value="Chromosome 11"/>
</dbReference>
<evidence type="ECO:0000259" key="2">
    <source>
        <dbReference type="Pfam" id="PF05699"/>
    </source>
</evidence>
<dbReference type="InterPro" id="IPR008906">
    <property type="entry name" value="HATC_C_dom"/>
</dbReference>
<dbReference type="AlphaFoldDB" id="B9GA67"/>
<feature type="region of interest" description="Disordered" evidence="1">
    <location>
        <begin position="198"/>
        <end position="224"/>
    </location>
</feature>
<sequence length="224" mass="25635">MWKAVLEVLENICEDNPTTKITATAYCGVNNRFAERSTQLLRCIACLDPRNSFANFDEDKLIELARMYAADFSPYDCIVLKDQLETFIADVRADPHFLSCSDLGNLAMKMVQSDRHTVFPLVYRLIELALILPVATATVERAFSAMNIIKTELRNKMADEWLNHRVVCYIERDIFASIDNDKILTHFQELRTRKMKLPLPSGSRSGATIEEFNEDDIDSEEDNT</sequence>
<protein>
    <recommendedName>
        <fullName evidence="2">HAT C-terminal dimerisation domain-containing protein</fullName>
    </recommendedName>
</protein>
<gene>
    <name evidence="3" type="ORF">OsJ_33533</name>
</gene>
<feature type="compositionally biased region" description="Acidic residues" evidence="1">
    <location>
        <begin position="211"/>
        <end position="224"/>
    </location>
</feature>
<dbReference type="PANTHER" id="PTHR11697">
    <property type="entry name" value="GENERAL TRANSCRIPTION FACTOR 2-RELATED ZINC FINGER PROTEIN"/>
    <property type="match status" value="1"/>
</dbReference>